<dbReference type="InterPro" id="IPR003439">
    <property type="entry name" value="ABC_transporter-like_ATP-bd"/>
</dbReference>
<evidence type="ECO:0000256" key="8">
    <source>
        <dbReference type="SAM" id="Phobius"/>
    </source>
</evidence>
<keyword evidence="3 8" id="KW-0812">Transmembrane</keyword>
<evidence type="ECO:0000256" key="3">
    <source>
        <dbReference type="ARBA" id="ARBA00022692"/>
    </source>
</evidence>
<dbReference type="SUPFAM" id="SSF52540">
    <property type="entry name" value="P-loop containing nucleoside triphosphate hydrolases"/>
    <property type="match status" value="1"/>
</dbReference>
<proteinExistence type="predicted"/>
<accession>A0A7K1FRC4</accession>
<feature type="transmembrane region" description="Helical" evidence="8">
    <location>
        <begin position="248"/>
        <end position="265"/>
    </location>
</feature>
<evidence type="ECO:0000256" key="5">
    <source>
        <dbReference type="ARBA" id="ARBA00022840"/>
    </source>
</evidence>
<evidence type="ECO:0000256" key="6">
    <source>
        <dbReference type="ARBA" id="ARBA00022989"/>
    </source>
</evidence>
<evidence type="ECO:0000313" key="11">
    <source>
        <dbReference type="Proteomes" id="UP000460221"/>
    </source>
</evidence>
<dbReference type="InterPro" id="IPR001851">
    <property type="entry name" value="ABC_transp_permease"/>
</dbReference>
<dbReference type="Proteomes" id="UP000460221">
    <property type="component" value="Unassembled WGS sequence"/>
</dbReference>
<dbReference type="GO" id="GO:0016887">
    <property type="term" value="F:ATP hydrolysis activity"/>
    <property type="evidence" value="ECO:0007669"/>
    <property type="project" value="InterPro"/>
</dbReference>
<feature type="transmembrane region" description="Helical" evidence="8">
    <location>
        <begin position="166"/>
        <end position="187"/>
    </location>
</feature>
<dbReference type="Pfam" id="PF00005">
    <property type="entry name" value="ABC_tran"/>
    <property type="match status" value="1"/>
</dbReference>
<evidence type="ECO:0000313" key="10">
    <source>
        <dbReference type="EMBL" id="MTD16697.1"/>
    </source>
</evidence>
<dbReference type="AlphaFoldDB" id="A0A7K1FRC4"/>
<evidence type="ECO:0000259" key="9">
    <source>
        <dbReference type="PROSITE" id="PS50893"/>
    </source>
</evidence>
<dbReference type="Pfam" id="PF02653">
    <property type="entry name" value="BPD_transp_2"/>
    <property type="match status" value="1"/>
</dbReference>
<evidence type="ECO:0000256" key="2">
    <source>
        <dbReference type="ARBA" id="ARBA00022475"/>
    </source>
</evidence>
<evidence type="ECO:0000256" key="4">
    <source>
        <dbReference type="ARBA" id="ARBA00022741"/>
    </source>
</evidence>
<feature type="transmembrane region" description="Helical" evidence="8">
    <location>
        <begin position="48"/>
        <end position="68"/>
    </location>
</feature>
<dbReference type="Gene3D" id="3.40.50.300">
    <property type="entry name" value="P-loop containing nucleotide triphosphate hydrolases"/>
    <property type="match status" value="1"/>
</dbReference>
<dbReference type="InterPro" id="IPR027417">
    <property type="entry name" value="P-loop_NTPase"/>
</dbReference>
<dbReference type="RefSeq" id="WP_154770701.1">
    <property type="nucleotide sequence ID" value="NZ_WLYK01000011.1"/>
</dbReference>
<keyword evidence="11" id="KW-1185">Reference proteome</keyword>
<dbReference type="InterPro" id="IPR050107">
    <property type="entry name" value="ABC_carbohydrate_import_ATPase"/>
</dbReference>
<dbReference type="CDD" id="cd03216">
    <property type="entry name" value="ABC_Carb_Monos_I"/>
    <property type="match status" value="1"/>
</dbReference>
<dbReference type="PROSITE" id="PS50893">
    <property type="entry name" value="ABC_TRANSPORTER_2"/>
    <property type="match status" value="1"/>
</dbReference>
<name>A0A7K1FRC4_9ACTN</name>
<feature type="transmembrane region" description="Helical" evidence="8">
    <location>
        <begin position="127"/>
        <end position="146"/>
    </location>
</feature>
<dbReference type="SMART" id="SM00382">
    <property type="entry name" value="AAA"/>
    <property type="match status" value="1"/>
</dbReference>
<dbReference type="PANTHER" id="PTHR43790">
    <property type="entry name" value="CARBOHYDRATE TRANSPORT ATP-BINDING PROTEIN MG119-RELATED"/>
    <property type="match status" value="1"/>
</dbReference>
<keyword evidence="5 10" id="KW-0067">ATP-binding</keyword>
<feature type="transmembrane region" description="Helical" evidence="8">
    <location>
        <begin position="75"/>
        <end position="93"/>
    </location>
</feature>
<dbReference type="GO" id="GO:0005886">
    <property type="term" value="C:plasma membrane"/>
    <property type="evidence" value="ECO:0007669"/>
    <property type="project" value="UniProtKB-SubCell"/>
</dbReference>
<evidence type="ECO:0000256" key="1">
    <source>
        <dbReference type="ARBA" id="ARBA00004651"/>
    </source>
</evidence>
<keyword evidence="6 8" id="KW-1133">Transmembrane helix</keyword>
<reference evidence="10 11" key="1">
    <citation type="submission" date="2019-11" db="EMBL/GenBank/DDBJ databases">
        <authorList>
            <person name="Jiang L.-Q."/>
        </authorList>
    </citation>
    <scope>NUCLEOTIDE SEQUENCE [LARGE SCALE GENOMIC DNA]</scope>
    <source>
        <strain evidence="10 11">YIM 132087</strain>
    </source>
</reference>
<feature type="transmembrane region" description="Helical" evidence="8">
    <location>
        <begin position="272"/>
        <end position="291"/>
    </location>
</feature>
<keyword evidence="2" id="KW-1003">Cell membrane</keyword>
<protein>
    <submittedName>
        <fullName evidence="10">ATP-binding cassette domain-containing protein</fullName>
    </submittedName>
</protein>
<feature type="transmembrane region" description="Helical" evidence="8">
    <location>
        <begin position="99"/>
        <end position="120"/>
    </location>
</feature>
<dbReference type="PANTHER" id="PTHR43790:SF8">
    <property type="entry name" value="SUGAR ABC TRANSPORTER ATP-BINDING PROTEIN"/>
    <property type="match status" value="1"/>
</dbReference>
<comment type="caution">
    <text evidence="10">The sequence shown here is derived from an EMBL/GenBank/DDBJ whole genome shotgun (WGS) entry which is preliminary data.</text>
</comment>
<feature type="transmembrane region" description="Helical" evidence="8">
    <location>
        <begin position="217"/>
        <end position="242"/>
    </location>
</feature>
<evidence type="ECO:0000256" key="7">
    <source>
        <dbReference type="ARBA" id="ARBA00023136"/>
    </source>
</evidence>
<gene>
    <name evidence="10" type="ORF">GIS00_22430</name>
</gene>
<organism evidence="10 11">
    <name type="scientific">Nakamurella alba</name>
    <dbReference type="NCBI Taxonomy" id="2665158"/>
    <lineage>
        <taxon>Bacteria</taxon>
        <taxon>Bacillati</taxon>
        <taxon>Actinomycetota</taxon>
        <taxon>Actinomycetes</taxon>
        <taxon>Nakamurellales</taxon>
        <taxon>Nakamurellaceae</taxon>
        <taxon>Nakamurella</taxon>
    </lineage>
</organism>
<keyword evidence="4" id="KW-0547">Nucleotide-binding</keyword>
<keyword evidence="7 8" id="KW-0472">Membrane</keyword>
<dbReference type="CDD" id="cd06579">
    <property type="entry name" value="TM_PBP1_transp_AraH_like"/>
    <property type="match status" value="1"/>
</dbReference>
<feature type="domain" description="ABC transporter" evidence="9">
    <location>
        <begin position="357"/>
        <end position="598"/>
    </location>
</feature>
<comment type="subcellular location">
    <subcellularLocation>
        <location evidence="1">Cell membrane</location>
        <topology evidence="1">Multi-pass membrane protein</topology>
    </subcellularLocation>
</comment>
<dbReference type="GO" id="GO:0022857">
    <property type="term" value="F:transmembrane transporter activity"/>
    <property type="evidence" value="ECO:0007669"/>
    <property type="project" value="InterPro"/>
</dbReference>
<dbReference type="EMBL" id="WLYK01000011">
    <property type="protein sequence ID" value="MTD16697.1"/>
    <property type="molecule type" value="Genomic_DNA"/>
</dbReference>
<dbReference type="GO" id="GO:0005524">
    <property type="term" value="F:ATP binding"/>
    <property type="evidence" value="ECO:0007669"/>
    <property type="project" value="UniProtKB-KW"/>
</dbReference>
<sequence length="605" mass="63001">MTAPTLLRRNRRQIERSSSRSGLWVLAIALLLFFQFHVGGFITQGNIVQILVNLAPTLIAAIPAARLLITGNVDLSIAGGYAVLGVLCGFLVSGTGSPLIGLLGTLAGGALLGLLNGTLVRVLQISPIIVTLGLGTVYTALAYLTTNGNPIYDFPSSFSFIAQTRIAGIPVPVIVALLAFAIGAYLLSRTVSGLHSYAIGGNFQAAKLSGVRADRHVLLLYVYMGISVGLLAVVTTASIGSASPTNGVGFEIDVLTAVILGGVAFNGGAGRWTGVLIGVVVLGILQAGFVFEGLNSYYQLLAKGMLLLVALGADQLVAARRRRTKGARSEPGPASDAAAQEAVEIVRRAPDPDAGLLEVDGLRKSYGAVTAVADVSFTARRGTVTCLLGDNGAGKSTLIKMLSGVHKPDAGTIRLDGQELHLEQPADAHLAGIHTVYQDLALATNLGAALNLVLGAEPYQPGRKWLGLLDRARSEKIARERLSSLGIDLSDYFRPVGELSGGQRQCVAIARVNVEGASVVILDEPTAALGVRQTANVLRLARTLADTGAAVIIITHDVDSVMEVADHVVVLNLGRVLFEGDIDEVDAGRLIHLMAGYTGGVSVAQ</sequence>
<dbReference type="InterPro" id="IPR003593">
    <property type="entry name" value="AAA+_ATPase"/>
</dbReference>
<feature type="transmembrane region" description="Helical" evidence="8">
    <location>
        <begin position="21"/>
        <end position="42"/>
    </location>
</feature>